<accession>A0AA38VAY6</accession>
<dbReference type="AlphaFoldDB" id="A0AA38VAY6"/>
<dbReference type="InterPro" id="IPR027417">
    <property type="entry name" value="P-loop_NTPase"/>
</dbReference>
<organism evidence="2 3">
    <name type="scientific">Pleurostoma richardsiae</name>
    <dbReference type="NCBI Taxonomy" id="41990"/>
    <lineage>
        <taxon>Eukaryota</taxon>
        <taxon>Fungi</taxon>
        <taxon>Dikarya</taxon>
        <taxon>Ascomycota</taxon>
        <taxon>Pezizomycotina</taxon>
        <taxon>Sordariomycetes</taxon>
        <taxon>Sordariomycetidae</taxon>
        <taxon>Calosphaeriales</taxon>
        <taxon>Pleurostomataceae</taxon>
        <taxon>Pleurostoma</taxon>
    </lineage>
</organism>
<feature type="coiled-coil region" evidence="1">
    <location>
        <begin position="175"/>
        <end position="242"/>
    </location>
</feature>
<name>A0AA38VAY6_9PEZI</name>
<comment type="caution">
    <text evidence="2">The sequence shown here is derived from an EMBL/GenBank/DDBJ whole genome shotgun (WGS) entry which is preliminary data.</text>
</comment>
<evidence type="ECO:0000313" key="2">
    <source>
        <dbReference type="EMBL" id="KAJ9130233.1"/>
    </source>
</evidence>
<dbReference type="Proteomes" id="UP001174694">
    <property type="component" value="Unassembled WGS sequence"/>
</dbReference>
<protein>
    <submittedName>
        <fullName evidence="2">P-loop containing nucleoside triphosphate hydrolase protein</fullName>
    </submittedName>
</protein>
<dbReference type="Gene3D" id="3.40.50.300">
    <property type="entry name" value="P-loop containing nucleotide triphosphate hydrolases"/>
    <property type="match status" value="1"/>
</dbReference>
<keyword evidence="3" id="KW-1185">Reference proteome</keyword>
<evidence type="ECO:0000256" key="1">
    <source>
        <dbReference type="SAM" id="Coils"/>
    </source>
</evidence>
<evidence type="ECO:0000313" key="3">
    <source>
        <dbReference type="Proteomes" id="UP001174694"/>
    </source>
</evidence>
<dbReference type="SUPFAM" id="SSF52540">
    <property type="entry name" value="P-loop containing nucleoside triphosphate hydrolases"/>
    <property type="match status" value="1"/>
</dbReference>
<keyword evidence="2" id="KW-0378">Hydrolase</keyword>
<sequence>MEVGHGLKSCTKEIHIATTHVDGYDVHLIDTPGFNDDDMQDSDILRKIAEYLETGVRLSGILYLHPITDSRMGGAGKRNLDLLRNLVGSENMGNVKLITTKWCGVTDQESEVRLDDLLSDFWKEMVDNGADIDRYDGTVKDGKRIIQSILRTAPVTLLFQEELRKGFQLAETSAGKSLKEELNKLQEKYDRRLRELKDDAAAEREKYEEALWKRDEVAEQVRKLHEGEIKEMQGRIGELEKRWCLVM</sequence>
<dbReference type="EMBL" id="JANBVO010000099">
    <property type="protein sequence ID" value="KAJ9130233.1"/>
    <property type="molecule type" value="Genomic_DNA"/>
</dbReference>
<dbReference type="GO" id="GO:0016787">
    <property type="term" value="F:hydrolase activity"/>
    <property type="evidence" value="ECO:0007669"/>
    <property type="project" value="UniProtKB-KW"/>
</dbReference>
<gene>
    <name evidence="2" type="ORF">NKR23_g12301</name>
</gene>
<proteinExistence type="predicted"/>
<reference evidence="2" key="1">
    <citation type="submission" date="2022-07" db="EMBL/GenBank/DDBJ databases">
        <title>Fungi with potential for degradation of polypropylene.</title>
        <authorList>
            <person name="Gostincar C."/>
        </authorList>
    </citation>
    <scope>NUCLEOTIDE SEQUENCE</scope>
    <source>
        <strain evidence="2">EXF-13308</strain>
    </source>
</reference>
<keyword evidence="1" id="KW-0175">Coiled coil</keyword>